<evidence type="ECO:0000313" key="3">
    <source>
        <dbReference type="Proteomes" id="UP000215616"/>
    </source>
</evidence>
<dbReference type="PANTHER" id="PTHR33164:SF43">
    <property type="entry name" value="HTH-TYPE TRANSCRIPTIONAL REPRESSOR YETL"/>
    <property type="match status" value="1"/>
</dbReference>
<accession>A0A258CTU3</accession>
<name>A0A258CTU3_CAUVI</name>
<dbReference type="SUPFAM" id="SSF46785">
    <property type="entry name" value="Winged helix' DNA-binding domain"/>
    <property type="match status" value="1"/>
</dbReference>
<dbReference type="EMBL" id="NCDQ01000464">
    <property type="protein sequence ID" value="OYW98793.1"/>
    <property type="molecule type" value="Genomic_DNA"/>
</dbReference>
<dbReference type="GO" id="GO:0003700">
    <property type="term" value="F:DNA-binding transcription factor activity"/>
    <property type="evidence" value="ECO:0007669"/>
    <property type="project" value="InterPro"/>
</dbReference>
<dbReference type="PROSITE" id="PS50995">
    <property type="entry name" value="HTH_MARR_2"/>
    <property type="match status" value="1"/>
</dbReference>
<dbReference type="Pfam" id="PF12802">
    <property type="entry name" value="MarR_2"/>
    <property type="match status" value="1"/>
</dbReference>
<dbReference type="InterPro" id="IPR000835">
    <property type="entry name" value="HTH_MarR-typ"/>
</dbReference>
<dbReference type="PANTHER" id="PTHR33164">
    <property type="entry name" value="TRANSCRIPTIONAL REGULATOR, MARR FAMILY"/>
    <property type="match status" value="1"/>
</dbReference>
<feature type="domain" description="HTH marR-type" evidence="1">
    <location>
        <begin position="35"/>
        <end position="171"/>
    </location>
</feature>
<proteinExistence type="predicted"/>
<dbReference type="InterPro" id="IPR036390">
    <property type="entry name" value="WH_DNA-bd_sf"/>
</dbReference>
<gene>
    <name evidence="2" type="ORF">B7Z12_19205</name>
</gene>
<comment type="caution">
    <text evidence="2">The sequence shown here is derived from an EMBL/GenBank/DDBJ whole genome shotgun (WGS) entry which is preliminary data.</text>
</comment>
<dbReference type="GO" id="GO:0006950">
    <property type="term" value="P:response to stress"/>
    <property type="evidence" value="ECO:0007669"/>
    <property type="project" value="TreeGrafter"/>
</dbReference>
<sequence>MLDWSDAAHVWRWNPALPSNAPARSATLEAPAPLSARDYRALGEFRQAIRQFLAFSEEGAKAHGLTSQQHQALLAIKAHPGDDPISIGALARSLLIKNHSAVELVARLVERDLVARRESDADRRRIVLTLRPRGADILEAISRRNLERLNDGADILAGIIETARRAAGPRG</sequence>
<protein>
    <submittedName>
        <fullName evidence="2">Transcriptional regulator</fullName>
    </submittedName>
</protein>
<evidence type="ECO:0000259" key="1">
    <source>
        <dbReference type="PROSITE" id="PS50995"/>
    </source>
</evidence>
<dbReference type="AlphaFoldDB" id="A0A258CTU3"/>
<dbReference type="InterPro" id="IPR036388">
    <property type="entry name" value="WH-like_DNA-bd_sf"/>
</dbReference>
<reference evidence="2 3" key="1">
    <citation type="submission" date="2017-03" db="EMBL/GenBank/DDBJ databases">
        <title>Lifting the veil on microbial sulfur biogeochemistry in mining wastewaters.</title>
        <authorList>
            <person name="Kantor R.S."/>
            <person name="Colenbrander Nelson T."/>
            <person name="Marshall S."/>
            <person name="Bennett D."/>
            <person name="Apte S."/>
            <person name="Camacho D."/>
            <person name="Thomas B.C."/>
            <person name="Warren L.A."/>
            <person name="Banfield J.F."/>
        </authorList>
    </citation>
    <scope>NUCLEOTIDE SEQUENCE [LARGE SCALE GENOMIC DNA]</scope>
    <source>
        <strain evidence="2">32-67-7</strain>
    </source>
</reference>
<evidence type="ECO:0000313" key="2">
    <source>
        <dbReference type="EMBL" id="OYW98793.1"/>
    </source>
</evidence>
<organism evidence="2 3">
    <name type="scientific">Caulobacter vibrioides</name>
    <name type="common">Caulobacter crescentus</name>
    <dbReference type="NCBI Taxonomy" id="155892"/>
    <lineage>
        <taxon>Bacteria</taxon>
        <taxon>Pseudomonadati</taxon>
        <taxon>Pseudomonadota</taxon>
        <taxon>Alphaproteobacteria</taxon>
        <taxon>Caulobacterales</taxon>
        <taxon>Caulobacteraceae</taxon>
        <taxon>Caulobacter</taxon>
    </lineage>
</organism>
<dbReference type="SMART" id="SM00347">
    <property type="entry name" value="HTH_MARR"/>
    <property type="match status" value="1"/>
</dbReference>
<dbReference type="Proteomes" id="UP000215616">
    <property type="component" value="Unassembled WGS sequence"/>
</dbReference>
<dbReference type="Gene3D" id="1.10.10.10">
    <property type="entry name" value="Winged helix-like DNA-binding domain superfamily/Winged helix DNA-binding domain"/>
    <property type="match status" value="1"/>
</dbReference>
<dbReference type="InterPro" id="IPR039422">
    <property type="entry name" value="MarR/SlyA-like"/>
</dbReference>